<accession>M6F7M9</accession>
<sequence>MISIVSGISDMGIHSKFFHILYQILDKKALSSKKSILEISNLTDF</sequence>
<dbReference type="EMBL" id="ANCE01000100">
    <property type="protein sequence ID" value="EMK24425.1"/>
    <property type="molecule type" value="Genomic_DNA"/>
</dbReference>
<gene>
    <name evidence="1" type="ORF">LEP1GSC008_3931</name>
</gene>
<reference evidence="1 2" key="1">
    <citation type="submission" date="2013-01" db="EMBL/GenBank/DDBJ databases">
        <authorList>
            <person name="Harkins D.M."/>
            <person name="Durkin A.S."/>
            <person name="Brinkac L.M."/>
            <person name="Haft D.H."/>
            <person name="Selengut J.D."/>
            <person name="Sanka R."/>
            <person name="DePew J."/>
            <person name="Purushe J."/>
            <person name="Galloway R.L."/>
            <person name="Vinetz J.M."/>
            <person name="Sutton G.G."/>
            <person name="Nierman W.C."/>
            <person name="Fouts D.E."/>
        </authorList>
    </citation>
    <scope>NUCLEOTIDE SEQUENCE [LARGE SCALE GENOMIC DNA]</scope>
    <source>
        <strain evidence="1 2">Nikolaevo</strain>
    </source>
</reference>
<dbReference type="AlphaFoldDB" id="M6F7M9"/>
<evidence type="ECO:0000313" key="1">
    <source>
        <dbReference type="EMBL" id="EMK24425.1"/>
    </source>
</evidence>
<dbReference type="PATRIC" id="fig|1240687.3.peg.2023"/>
<protein>
    <submittedName>
        <fullName evidence="1">Uncharacterized protein</fullName>
    </submittedName>
</protein>
<evidence type="ECO:0000313" key="2">
    <source>
        <dbReference type="Proteomes" id="UP000011980"/>
    </source>
</evidence>
<proteinExistence type="predicted"/>
<name>M6F7M9_9LEPT</name>
<organism evidence="1 2">
    <name type="scientific">Leptospira kirschneri serovar Bulgarica str. Nikolaevo</name>
    <dbReference type="NCBI Taxonomy" id="1240687"/>
    <lineage>
        <taxon>Bacteria</taxon>
        <taxon>Pseudomonadati</taxon>
        <taxon>Spirochaetota</taxon>
        <taxon>Spirochaetia</taxon>
        <taxon>Leptospirales</taxon>
        <taxon>Leptospiraceae</taxon>
        <taxon>Leptospira</taxon>
    </lineage>
</organism>
<comment type="caution">
    <text evidence="1">The sequence shown here is derived from an EMBL/GenBank/DDBJ whole genome shotgun (WGS) entry which is preliminary data.</text>
</comment>
<dbReference type="Proteomes" id="UP000011980">
    <property type="component" value="Unassembled WGS sequence"/>
</dbReference>